<dbReference type="InterPro" id="IPR006747">
    <property type="entry name" value="DUF599"/>
</dbReference>
<evidence type="ECO:0000256" key="1">
    <source>
        <dbReference type="SAM" id="Phobius"/>
    </source>
</evidence>
<keyword evidence="1" id="KW-1133">Transmembrane helix</keyword>
<feature type="transmembrane region" description="Helical" evidence="1">
    <location>
        <begin position="212"/>
        <end position="233"/>
    </location>
</feature>
<dbReference type="PANTHER" id="PTHR31881">
    <property type="match status" value="1"/>
</dbReference>
<sequence>MATTPTPGHRPLGHRPVPTDLIAPDATPLDLFALCWFAGLWGVYTLIQDQVLRGRRGINQHLVVIRRHWIDRMLERDNRIMDSQLVGHTMSSATFFASTTMLILAGLIGSFGAIDTAHEIISHLSIMAKTSRDFFEVKMALLVAIFIYIFFKFTWSLRQFNYTIALIGSAPMPPVEGEIRRVTSETISGSLTLAILAFNGGLRGYYFALAALAWMIGPVALILATAGVLVVLVRRQGFSRSERLISRQTDLLEELPKPWGPDGR</sequence>
<gene>
    <name evidence="2" type="ORF">HND93_20045</name>
</gene>
<keyword evidence="3" id="KW-1185">Reference proteome</keyword>
<proteinExistence type="predicted"/>
<name>A0ABX2TFS3_9PROT</name>
<dbReference type="EMBL" id="JABFDB010000014">
    <property type="protein sequence ID" value="NYZ22013.1"/>
    <property type="molecule type" value="Genomic_DNA"/>
</dbReference>
<dbReference type="PANTHER" id="PTHR31881:SF6">
    <property type="entry name" value="OS09G0494600 PROTEIN"/>
    <property type="match status" value="1"/>
</dbReference>
<comment type="caution">
    <text evidence="2">The sequence shown here is derived from an EMBL/GenBank/DDBJ whole genome shotgun (WGS) entry which is preliminary data.</text>
</comment>
<feature type="transmembrane region" description="Helical" evidence="1">
    <location>
        <begin position="93"/>
        <end position="114"/>
    </location>
</feature>
<protein>
    <submittedName>
        <fullName evidence="2">DUF599 family protein</fullName>
    </submittedName>
</protein>
<keyword evidence="1" id="KW-0472">Membrane</keyword>
<feature type="transmembrane region" description="Helical" evidence="1">
    <location>
        <begin position="134"/>
        <end position="151"/>
    </location>
</feature>
<keyword evidence="1" id="KW-0812">Transmembrane</keyword>
<evidence type="ECO:0000313" key="3">
    <source>
        <dbReference type="Proteomes" id="UP000584642"/>
    </source>
</evidence>
<reference evidence="2 3" key="1">
    <citation type="submission" date="2020-05" db="EMBL/GenBank/DDBJ databases">
        <title>Azospirillum oleiclasticum sp. nov, a nitrogen-fixing and heavy crude oil-emulsifying bacterium isolated from the crude oil of Yumen Oilfield.</title>
        <authorList>
            <person name="Wu D."/>
            <person name="Cai M."/>
            <person name="Zhang X."/>
        </authorList>
    </citation>
    <scope>NUCLEOTIDE SEQUENCE [LARGE SCALE GENOMIC DNA]</scope>
    <source>
        <strain evidence="2 3">ROY-1-1-2</strain>
    </source>
</reference>
<accession>A0ABX2TFS3</accession>
<dbReference type="Pfam" id="PF04654">
    <property type="entry name" value="DUF599"/>
    <property type="match status" value="1"/>
</dbReference>
<organism evidence="2 3">
    <name type="scientific">Azospirillum oleiclasticum</name>
    <dbReference type="NCBI Taxonomy" id="2735135"/>
    <lineage>
        <taxon>Bacteria</taxon>
        <taxon>Pseudomonadati</taxon>
        <taxon>Pseudomonadota</taxon>
        <taxon>Alphaproteobacteria</taxon>
        <taxon>Rhodospirillales</taxon>
        <taxon>Azospirillaceae</taxon>
        <taxon>Azospirillum</taxon>
    </lineage>
</organism>
<evidence type="ECO:0000313" key="2">
    <source>
        <dbReference type="EMBL" id="NYZ22013.1"/>
    </source>
</evidence>
<dbReference type="Proteomes" id="UP000584642">
    <property type="component" value="Unassembled WGS sequence"/>
</dbReference>